<feature type="compositionally biased region" description="Low complexity" evidence="1">
    <location>
        <begin position="193"/>
        <end position="202"/>
    </location>
</feature>
<dbReference type="PaxDb" id="35128-Thaps2977"/>
<organism evidence="2 3">
    <name type="scientific">Thalassiosira pseudonana</name>
    <name type="common">Marine diatom</name>
    <name type="synonym">Cyclotella nana</name>
    <dbReference type="NCBI Taxonomy" id="35128"/>
    <lineage>
        <taxon>Eukaryota</taxon>
        <taxon>Sar</taxon>
        <taxon>Stramenopiles</taxon>
        <taxon>Ochrophyta</taxon>
        <taxon>Bacillariophyta</taxon>
        <taxon>Coscinodiscophyceae</taxon>
        <taxon>Thalassiosirophycidae</taxon>
        <taxon>Thalassiosirales</taxon>
        <taxon>Thalassiosiraceae</taxon>
        <taxon>Thalassiosira</taxon>
    </lineage>
</organism>
<dbReference type="RefSeq" id="XP_002288083.1">
    <property type="nucleotide sequence ID" value="XM_002288047.1"/>
</dbReference>
<proteinExistence type="predicted"/>
<dbReference type="EMBL" id="CM000639">
    <property type="protein sequence ID" value="EED95526.1"/>
    <property type="molecule type" value="Genomic_DNA"/>
</dbReference>
<reference evidence="2 3" key="1">
    <citation type="journal article" date="2004" name="Science">
        <title>The genome of the diatom Thalassiosira pseudonana: ecology, evolution, and metabolism.</title>
        <authorList>
            <person name="Armbrust E.V."/>
            <person name="Berges J.A."/>
            <person name="Bowler C."/>
            <person name="Green B.R."/>
            <person name="Martinez D."/>
            <person name="Putnam N.H."/>
            <person name="Zhou S."/>
            <person name="Allen A.E."/>
            <person name="Apt K.E."/>
            <person name="Bechner M."/>
            <person name="Brzezinski M.A."/>
            <person name="Chaal B.K."/>
            <person name="Chiovitti A."/>
            <person name="Davis A.K."/>
            <person name="Demarest M.S."/>
            <person name="Detter J.C."/>
            <person name="Glavina T."/>
            <person name="Goodstein D."/>
            <person name="Hadi M.Z."/>
            <person name="Hellsten U."/>
            <person name="Hildebrand M."/>
            <person name="Jenkins B.D."/>
            <person name="Jurka J."/>
            <person name="Kapitonov V.V."/>
            <person name="Kroger N."/>
            <person name="Lau W.W."/>
            <person name="Lane T.W."/>
            <person name="Larimer F.W."/>
            <person name="Lippmeier J.C."/>
            <person name="Lucas S."/>
            <person name="Medina M."/>
            <person name="Montsant A."/>
            <person name="Obornik M."/>
            <person name="Parker M.S."/>
            <person name="Palenik B."/>
            <person name="Pazour G.J."/>
            <person name="Richardson P.M."/>
            <person name="Rynearson T.A."/>
            <person name="Saito M.A."/>
            <person name="Schwartz D.C."/>
            <person name="Thamatrakoln K."/>
            <person name="Valentin K."/>
            <person name="Vardi A."/>
            <person name="Wilkerson F.P."/>
            <person name="Rokhsar D.S."/>
        </authorList>
    </citation>
    <scope>NUCLEOTIDE SEQUENCE [LARGE SCALE GENOMIC DNA]</scope>
    <source>
        <strain evidence="2 3">CCMP1335</strain>
    </source>
</reference>
<reference evidence="2 3" key="2">
    <citation type="journal article" date="2008" name="Nature">
        <title>The Phaeodactylum genome reveals the evolutionary history of diatom genomes.</title>
        <authorList>
            <person name="Bowler C."/>
            <person name="Allen A.E."/>
            <person name="Badger J.H."/>
            <person name="Grimwood J."/>
            <person name="Jabbari K."/>
            <person name="Kuo A."/>
            <person name="Maheswari U."/>
            <person name="Martens C."/>
            <person name="Maumus F."/>
            <person name="Otillar R.P."/>
            <person name="Rayko E."/>
            <person name="Salamov A."/>
            <person name="Vandepoele K."/>
            <person name="Beszteri B."/>
            <person name="Gruber A."/>
            <person name="Heijde M."/>
            <person name="Katinka M."/>
            <person name="Mock T."/>
            <person name="Valentin K."/>
            <person name="Verret F."/>
            <person name="Berges J.A."/>
            <person name="Brownlee C."/>
            <person name="Cadoret J.P."/>
            <person name="Chiovitti A."/>
            <person name="Choi C.J."/>
            <person name="Coesel S."/>
            <person name="De Martino A."/>
            <person name="Detter J.C."/>
            <person name="Durkin C."/>
            <person name="Falciatore A."/>
            <person name="Fournet J."/>
            <person name="Haruta M."/>
            <person name="Huysman M.J."/>
            <person name="Jenkins B.D."/>
            <person name="Jiroutova K."/>
            <person name="Jorgensen R.E."/>
            <person name="Joubert Y."/>
            <person name="Kaplan A."/>
            <person name="Kroger N."/>
            <person name="Kroth P.G."/>
            <person name="La Roche J."/>
            <person name="Lindquist E."/>
            <person name="Lommer M."/>
            <person name="Martin-Jezequel V."/>
            <person name="Lopez P.J."/>
            <person name="Lucas S."/>
            <person name="Mangogna M."/>
            <person name="McGinnis K."/>
            <person name="Medlin L.K."/>
            <person name="Montsant A."/>
            <person name="Oudot-Le Secq M.P."/>
            <person name="Napoli C."/>
            <person name="Obornik M."/>
            <person name="Parker M.S."/>
            <person name="Petit J.L."/>
            <person name="Porcel B.M."/>
            <person name="Poulsen N."/>
            <person name="Robison M."/>
            <person name="Rychlewski L."/>
            <person name="Rynearson T.A."/>
            <person name="Schmutz J."/>
            <person name="Shapiro H."/>
            <person name="Siaut M."/>
            <person name="Stanley M."/>
            <person name="Sussman M.R."/>
            <person name="Taylor A.R."/>
            <person name="Vardi A."/>
            <person name="von Dassow P."/>
            <person name="Vyverman W."/>
            <person name="Willis A."/>
            <person name="Wyrwicz L.S."/>
            <person name="Rokhsar D.S."/>
            <person name="Weissenbach J."/>
            <person name="Armbrust E.V."/>
            <person name="Green B.R."/>
            <person name="Van de Peer Y."/>
            <person name="Grigoriev I.V."/>
        </authorList>
    </citation>
    <scope>NUCLEOTIDE SEQUENCE [LARGE SCALE GENOMIC DNA]</scope>
    <source>
        <strain evidence="2 3">CCMP1335</strain>
    </source>
</reference>
<evidence type="ECO:0000256" key="1">
    <source>
        <dbReference type="SAM" id="MobiDB-lite"/>
    </source>
</evidence>
<name>B8BVW4_THAPS</name>
<feature type="compositionally biased region" description="Acidic residues" evidence="1">
    <location>
        <begin position="215"/>
        <end position="251"/>
    </location>
</feature>
<dbReference type="KEGG" id="tps:THAPSDRAFT_2977"/>
<evidence type="ECO:0000313" key="2">
    <source>
        <dbReference type="EMBL" id="EED95526.1"/>
    </source>
</evidence>
<sequence length="410" mass="45718">MTARLLGTATRCCVAQAPPNHCQSLYKHTDNDNSTMPPSTDELAFLKKPKSSREEAAMEARSKREAELQEMRRLRAEAAAAEGGNVNWDNGVAPIADLDVWRANQKQQTEEARRKKMEAEQNLHGFRGKDMVTGVKKKEVQSERTWRESTDASSLKTKWSEIETVASIEQQQQQQQQEESAAAEEGVVEEEAVQVVTEQLAETTVVGDEQSTLPTEEETDAVETEQSPPEEEETPAVQEEEEVVPEPEPEPELPKGPPTYSRVDVKFSFGLIVRSNHSNNGGFDDKKENLRDNETLKKCMSSTSKILRDQMPLPPTMPEEGDDYSSFPQAFYDPSLEPSVISIEEDTKNEEHVEKGNKRTLVKASFPVFLMEVATVGEDGKKHSSRMLKETKSTVFGALRAAVSGGSFLR</sequence>
<dbReference type="eggNOG" id="ENOG502T89V">
    <property type="taxonomic scope" value="Eukaryota"/>
</dbReference>
<dbReference type="HOGENOM" id="CLU_671754_0_0_1"/>
<feature type="region of interest" description="Disordered" evidence="1">
    <location>
        <begin position="131"/>
        <end position="261"/>
    </location>
</feature>
<dbReference type="OMA" id="QSERTWR"/>
<evidence type="ECO:0000313" key="3">
    <source>
        <dbReference type="Proteomes" id="UP000001449"/>
    </source>
</evidence>
<keyword evidence="3" id="KW-1185">Reference proteome</keyword>
<dbReference type="GeneID" id="7450471"/>
<dbReference type="AlphaFoldDB" id="B8BVW4"/>
<feature type="compositionally biased region" description="Basic and acidic residues" evidence="1">
    <location>
        <begin position="136"/>
        <end position="150"/>
    </location>
</feature>
<dbReference type="Proteomes" id="UP000001449">
    <property type="component" value="Chromosome 2"/>
</dbReference>
<protein>
    <submittedName>
        <fullName evidence="2">Uncharacterized protein</fullName>
    </submittedName>
</protein>
<gene>
    <name evidence="2" type="ORF">THAPSDRAFT_2977</name>
</gene>
<dbReference type="InParanoid" id="B8BVW4"/>
<accession>B8BVW4</accession>
<feature type="compositionally biased region" description="Low complexity" evidence="1">
    <location>
        <begin position="169"/>
        <end position="185"/>
    </location>
</feature>